<feature type="region of interest" description="Disordered" evidence="1">
    <location>
        <begin position="46"/>
        <end position="80"/>
    </location>
</feature>
<evidence type="ECO:0000313" key="4">
    <source>
        <dbReference type="Proteomes" id="UP000565745"/>
    </source>
</evidence>
<keyword evidence="4" id="KW-1185">Reference proteome</keyword>
<keyword evidence="2" id="KW-1133">Transmembrane helix</keyword>
<reference evidence="3 4" key="1">
    <citation type="submission" date="2020-08" db="EMBL/GenBank/DDBJ databases">
        <title>Genomic Encyclopedia of Type Strains, Phase IV (KMG-IV): sequencing the most valuable type-strain genomes for metagenomic binning, comparative biology and taxonomic classification.</title>
        <authorList>
            <person name="Goeker M."/>
        </authorList>
    </citation>
    <scope>NUCLEOTIDE SEQUENCE [LARGE SCALE GENOMIC DNA]</scope>
    <source>
        <strain evidence="3 4">DSM 101015</strain>
    </source>
</reference>
<dbReference type="EMBL" id="JACIFU010000002">
    <property type="protein sequence ID" value="MBB4174225.1"/>
    <property type="molecule type" value="Genomic_DNA"/>
</dbReference>
<dbReference type="OrthoDB" id="7779177at2"/>
<protein>
    <submittedName>
        <fullName evidence="3">Uncharacterized protein</fullName>
    </submittedName>
</protein>
<sequence>MSAPDTNVERQADEHKPSLLGIRGAMIFGALMIVLMIAFTAFRGTTPSEETLIGSETETSTQGADGVAIDPVAPGTNESN</sequence>
<gene>
    <name evidence="3" type="ORF">GGR93_001998</name>
</gene>
<comment type="caution">
    <text evidence="3">The sequence shown here is derived from an EMBL/GenBank/DDBJ whole genome shotgun (WGS) entry which is preliminary data.</text>
</comment>
<dbReference type="Proteomes" id="UP000565745">
    <property type="component" value="Unassembled WGS sequence"/>
</dbReference>
<evidence type="ECO:0000256" key="2">
    <source>
        <dbReference type="SAM" id="Phobius"/>
    </source>
</evidence>
<dbReference type="RefSeq" id="WP_025056970.1">
    <property type="nucleotide sequence ID" value="NZ_JACIFU010000002.1"/>
</dbReference>
<feature type="transmembrane region" description="Helical" evidence="2">
    <location>
        <begin position="20"/>
        <end position="42"/>
    </location>
</feature>
<feature type="compositionally biased region" description="Polar residues" evidence="1">
    <location>
        <begin position="46"/>
        <end position="63"/>
    </location>
</feature>
<keyword evidence="2" id="KW-0472">Membrane</keyword>
<evidence type="ECO:0000256" key="1">
    <source>
        <dbReference type="SAM" id="MobiDB-lite"/>
    </source>
</evidence>
<proteinExistence type="predicted"/>
<accession>A0A7W6M877</accession>
<organism evidence="3 4">
    <name type="scientific">Sulfitobacter noctilucicola</name>
    <dbReference type="NCBI Taxonomy" id="1342301"/>
    <lineage>
        <taxon>Bacteria</taxon>
        <taxon>Pseudomonadati</taxon>
        <taxon>Pseudomonadota</taxon>
        <taxon>Alphaproteobacteria</taxon>
        <taxon>Rhodobacterales</taxon>
        <taxon>Roseobacteraceae</taxon>
        <taxon>Sulfitobacter</taxon>
    </lineage>
</organism>
<dbReference type="AlphaFoldDB" id="A0A7W6M877"/>
<keyword evidence="2" id="KW-0812">Transmembrane</keyword>
<name>A0A7W6M877_9RHOB</name>
<evidence type="ECO:0000313" key="3">
    <source>
        <dbReference type="EMBL" id="MBB4174225.1"/>
    </source>
</evidence>